<dbReference type="PROSITE" id="PS01114">
    <property type="entry name" value="GPR1_FUN34_YAAH"/>
    <property type="match status" value="1"/>
</dbReference>
<dbReference type="AlphaFoldDB" id="A0AA38VEH1"/>
<dbReference type="Proteomes" id="UP001174694">
    <property type="component" value="Unassembled WGS sequence"/>
</dbReference>
<sequence length="233" mass="24660">MSQAGSIQSKTAPDLEKQTTISPREQIALPYVPRNFANPAPLGLIAFATSIFLISLFGVQPRGVTEPNVLIGSMIFFGGIAQYIAGIMEFVAGNTFGATVFSAYASFNLAYALIFIPGSGIITAYQDTTTGELSPSFSQALALFVWAWFIVSVIFTIASTRSSWVLLWLLIFVDLTFILIAAGHMSGIEKLITAASGTGFVASFLAYYAGAAGLFANGTTAINLPVGSLRKDA</sequence>
<evidence type="ECO:0000256" key="4">
    <source>
        <dbReference type="ARBA" id="ARBA00022989"/>
    </source>
</evidence>
<dbReference type="InterPro" id="IPR047622">
    <property type="entry name" value="GPR1_FUN34_YAAH"/>
</dbReference>
<evidence type="ECO:0000256" key="5">
    <source>
        <dbReference type="ARBA" id="ARBA00023136"/>
    </source>
</evidence>
<dbReference type="Pfam" id="PF01184">
    <property type="entry name" value="Gpr1_Fun34_YaaH"/>
    <property type="match status" value="1"/>
</dbReference>
<comment type="subcellular location">
    <subcellularLocation>
        <location evidence="1">Membrane</location>
        <topology evidence="1">Multi-pass membrane protein</topology>
    </subcellularLocation>
</comment>
<name>A0AA38VEH1_9PEZI</name>
<gene>
    <name evidence="7" type="ORF">NKR23_g6119</name>
</gene>
<evidence type="ECO:0000313" key="8">
    <source>
        <dbReference type="Proteomes" id="UP001174694"/>
    </source>
</evidence>
<accession>A0AA38VEH1</accession>
<dbReference type="GO" id="GO:0015123">
    <property type="term" value="F:acetate transmembrane transporter activity"/>
    <property type="evidence" value="ECO:0007669"/>
    <property type="project" value="TreeGrafter"/>
</dbReference>
<dbReference type="EMBL" id="JANBVO010000017">
    <property type="protein sequence ID" value="KAJ9144210.1"/>
    <property type="molecule type" value="Genomic_DNA"/>
</dbReference>
<dbReference type="InterPro" id="IPR051633">
    <property type="entry name" value="AceTr"/>
</dbReference>
<reference evidence="7" key="1">
    <citation type="submission" date="2022-07" db="EMBL/GenBank/DDBJ databases">
        <title>Fungi with potential for degradation of polypropylene.</title>
        <authorList>
            <person name="Gostincar C."/>
        </authorList>
    </citation>
    <scope>NUCLEOTIDE SEQUENCE</scope>
    <source>
        <strain evidence="7">EXF-13308</strain>
    </source>
</reference>
<keyword evidence="4 6" id="KW-1133">Transmembrane helix</keyword>
<dbReference type="NCBIfam" id="NF038013">
    <property type="entry name" value="AceTr_1"/>
    <property type="match status" value="1"/>
</dbReference>
<evidence type="ECO:0000256" key="2">
    <source>
        <dbReference type="ARBA" id="ARBA00005587"/>
    </source>
</evidence>
<proteinExistence type="inferred from homology"/>
<keyword evidence="3 6" id="KW-0812">Transmembrane</keyword>
<comment type="similarity">
    <text evidence="2">Belongs to the acetate uptake transporter (AceTr) (TC 2.A.96) family.</text>
</comment>
<keyword evidence="8" id="KW-1185">Reference proteome</keyword>
<dbReference type="PANTHER" id="PTHR31123:SF1">
    <property type="entry name" value="ACCUMULATION OF DYADS PROTEIN 2-RELATED"/>
    <property type="match status" value="1"/>
</dbReference>
<evidence type="ECO:0000256" key="1">
    <source>
        <dbReference type="ARBA" id="ARBA00004141"/>
    </source>
</evidence>
<evidence type="ECO:0000313" key="7">
    <source>
        <dbReference type="EMBL" id="KAJ9144210.1"/>
    </source>
</evidence>
<feature type="transmembrane region" description="Helical" evidence="6">
    <location>
        <begin position="71"/>
        <end position="92"/>
    </location>
</feature>
<keyword evidence="5 6" id="KW-0472">Membrane</keyword>
<evidence type="ECO:0000256" key="6">
    <source>
        <dbReference type="SAM" id="Phobius"/>
    </source>
</evidence>
<comment type="caution">
    <text evidence="7">The sequence shown here is derived from an EMBL/GenBank/DDBJ whole genome shotgun (WGS) entry which is preliminary data.</text>
</comment>
<dbReference type="GO" id="GO:0005886">
    <property type="term" value="C:plasma membrane"/>
    <property type="evidence" value="ECO:0007669"/>
    <property type="project" value="TreeGrafter"/>
</dbReference>
<feature type="transmembrane region" description="Helical" evidence="6">
    <location>
        <begin position="40"/>
        <end position="59"/>
    </location>
</feature>
<feature type="transmembrane region" description="Helical" evidence="6">
    <location>
        <begin position="194"/>
        <end position="216"/>
    </location>
</feature>
<feature type="transmembrane region" description="Helical" evidence="6">
    <location>
        <begin position="164"/>
        <end position="182"/>
    </location>
</feature>
<dbReference type="PANTHER" id="PTHR31123">
    <property type="entry name" value="ACCUMULATION OF DYADS PROTEIN 2-RELATED"/>
    <property type="match status" value="1"/>
</dbReference>
<organism evidence="7 8">
    <name type="scientific">Pleurostoma richardsiae</name>
    <dbReference type="NCBI Taxonomy" id="41990"/>
    <lineage>
        <taxon>Eukaryota</taxon>
        <taxon>Fungi</taxon>
        <taxon>Dikarya</taxon>
        <taxon>Ascomycota</taxon>
        <taxon>Pezizomycotina</taxon>
        <taxon>Sordariomycetes</taxon>
        <taxon>Sordariomycetidae</taxon>
        <taxon>Calosphaeriales</taxon>
        <taxon>Pleurostomataceae</taxon>
        <taxon>Pleurostoma</taxon>
    </lineage>
</organism>
<evidence type="ECO:0000256" key="3">
    <source>
        <dbReference type="ARBA" id="ARBA00022692"/>
    </source>
</evidence>
<feature type="transmembrane region" description="Helical" evidence="6">
    <location>
        <begin position="104"/>
        <end position="125"/>
    </location>
</feature>
<protein>
    <submittedName>
        <fullName evidence="7">GPR1/FUN34/yaaH</fullName>
    </submittedName>
</protein>
<feature type="transmembrane region" description="Helical" evidence="6">
    <location>
        <begin position="137"/>
        <end position="158"/>
    </location>
</feature>
<dbReference type="InterPro" id="IPR000791">
    <property type="entry name" value="Gpr1/Fun34/SatP-like"/>
</dbReference>